<accession>A0ABR6BFG0</accession>
<keyword evidence="2" id="KW-1185">Reference proteome</keyword>
<evidence type="ECO:0008006" key="3">
    <source>
        <dbReference type="Google" id="ProtNLM"/>
    </source>
</evidence>
<protein>
    <recommendedName>
        <fullName evidence="3">Gas vesicle synthesis protein GvpO</fullName>
    </recommendedName>
</protein>
<comment type="caution">
    <text evidence="1">The sequence shown here is derived from an EMBL/GenBank/DDBJ whole genome shotgun (WGS) entry which is preliminary data.</text>
</comment>
<proteinExistence type="predicted"/>
<evidence type="ECO:0000313" key="1">
    <source>
        <dbReference type="EMBL" id="MBA8925329.1"/>
    </source>
</evidence>
<gene>
    <name evidence="1" type="ORF">BC739_002528</name>
</gene>
<dbReference type="Pfam" id="PF05800">
    <property type="entry name" value="GvpO"/>
    <property type="match status" value="1"/>
</dbReference>
<evidence type="ECO:0000313" key="2">
    <source>
        <dbReference type="Proteomes" id="UP000517916"/>
    </source>
</evidence>
<dbReference type="Proteomes" id="UP000517916">
    <property type="component" value="Unassembled WGS sequence"/>
</dbReference>
<organism evidence="1 2">
    <name type="scientific">Kutzneria viridogrisea</name>
    <dbReference type="NCBI Taxonomy" id="47990"/>
    <lineage>
        <taxon>Bacteria</taxon>
        <taxon>Bacillati</taxon>
        <taxon>Actinomycetota</taxon>
        <taxon>Actinomycetes</taxon>
        <taxon>Pseudonocardiales</taxon>
        <taxon>Pseudonocardiaceae</taxon>
        <taxon>Kutzneria</taxon>
    </lineage>
</organism>
<dbReference type="InterPro" id="IPR008634">
    <property type="entry name" value="Gas-vesicle_GvpO"/>
</dbReference>
<sequence length="95" mass="10634">MSEDELGRAAADGLQHARQAGRYLAELTGREPGGVVWLEAAEDGWQVGIEVVEERRVPSANDIIAIYEIRLAADGGLLSVRRTRRYYRSSMEDWT</sequence>
<dbReference type="RefSeq" id="WP_025360019.1">
    <property type="nucleotide sequence ID" value="NZ_BAAABQ010000084.1"/>
</dbReference>
<dbReference type="EMBL" id="JACJID010000002">
    <property type="protein sequence ID" value="MBA8925329.1"/>
    <property type="molecule type" value="Genomic_DNA"/>
</dbReference>
<reference evidence="1 2" key="1">
    <citation type="submission" date="2020-08" db="EMBL/GenBank/DDBJ databases">
        <title>Genomic Encyclopedia of Archaeal and Bacterial Type Strains, Phase II (KMG-II): from individual species to whole genera.</title>
        <authorList>
            <person name="Goeker M."/>
        </authorList>
    </citation>
    <scope>NUCLEOTIDE SEQUENCE [LARGE SCALE GENOMIC DNA]</scope>
    <source>
        <strain evidence="1 2">DSM 43850</strain>
    </source>
</reference>
<name>A0ABR6BFG0_9PSEU</name>